<keyword evidence="2" id="KW-0472">Membrane</keyword>
<keyword evidence="2" id="KW-1133">Transmembrane helix</keyword>
<name>G2LKR4_CHLTF</name>
<proteinExistence type="predicted"/>
<keyword evidence="4" id="KW-1185">Reference proteome</keyword>
<dbReference type="EMBL" id="CP002515">
    <property type="protein sequence ID" value="AEP13671.1"/>
    <property type="molecule type" value="Genomic_DNA"/>
</dbReference>
<accession>G2LKR4</accession>
<sequence length="474" mass="53505">MNKDVIVEQFGDSKIIYMGDKKIIVEEHYSSSEKRTCYMVLFSAVLFLLTAFAFFLADVISKQLNLEEISNFVRTFSVPASTALSALLLIVLVYYQIYLATGKYVMDGIRRTVLDKEKSMVLIEDERKGEVKPKKQYSISTIKSVRISINQPAIMVRFHLESTEGRIPLIPLGEWGETPFGNRKKLELAYKAAEFLKVPVLDGSAGSTIVREDLVERQERYSLEDQKLDNRIPEGARSTAVYSDRESDTRNYSIAEDSTGLPGESSVKTSYTTISPSKQFSTQSSETIGSGITKVSDDVLVYMDKGKLVVETRYNPLWAPIGPTGWILVPMFFLLSVFLFFLLSVLFFLFLLLYSLSPVNFSIAFIIMIVLAAISIRRLPKNAVDRTTIDINKGLVRFEEERGKKSKLRKQCSTSSIKNVTVVVGNYDSMDVYLKSTNESFYIVGDRERIGNTEKLQLAHQIAEFLGVPVIERT</sequence>
<evidence type="ECO:0000256" key="2">
    <source>
        <dbReference type="SAM" id="Phobius"/>
    </source>
</evidence>
<dbReference type="RefSeq" id="WP_014101409.1">
    <property type="nucleotide sequence ID" value="NC_016025.1"/>
</dbReference>
<organism evidence="3 4">
    <name type="scientific">Chloracidobacterium thermophilum (strain B)</name>
    <dbReference type="NCBI Taxonomy" id="981222"/>
    <lineage>
        <taxon>Bacteria</taxon>
        <taxon>Pseudomonadati</taxon>
        <taxon>Acidobacteriota</taxon>
        <taxon>Terriglobia</taxon>
        <taxon>Terriglobales</taxon>
        <taxon>Acidobacteriaceae</taxon>
        <taxon>Chloracidobacterium</taxon>
    </lineage>
</organism>
<dbReference type="Proteomes" id="UP000006791">
    <property type="component" value="Chromosome 2"/>
</dbReference>
<gene>
    <name evidence="3" type="ordered locus">Cabther_B0673</name>
</gene>
<keyword evidence="2" id="KW-0812">Transmembrane</keyword>
<feature type="transmembrane region" description="Helical" evidence="2">
    <location>
        <begin position="80"/>
        <end position="101"/>
    </location>
</feature>
<feature type="transmembrane region" description="Helical" evidence="2">
    <location>
        <begin position="38"/>
        <end position="60"/>
    </location>
</feature>
<protein>
    <submittedName>
        <fullName evidence="3">Uncharacterized protein</fullName>
    </submittedName>
</protein>
<evidence type="ECO:0000256" key="1">
    <source>
        <dbReference type="SAM" id="MobiDB-lite"/>
    </source>
</evidence>
<feature type="transmembrane region" description="Helical" evidence="2">
    <location>
        <begin position="359"/>
        <end position="376"/>
    </location>
</feature>
<feature type="transmembrane region" description="Helical" evidence="2">
    <location>
        <begin position="326"/>
        <end position="353"/>
    </location>
</feature>
<reference evidence="3 4" key="1">
    <citation type="journal article" date="2012" name="Environ. Microbiol.">
        <title>Complete genome of Candidatus Chloracidobacterium thermophilum, a chlorophyll-based photoheterotroph belonging to the phylum Acidobacteria.</title>
        <authorList>
            <person name="Garcia Costas A.M."/>
            <person name="Liu Z."/>
            <person name="Tomsho L.P."/>
            <person name="Schuster S.C."/>
            <person name="Ward D.M."/>
            <person name="Bryant D.A."/>
        </authorList>
    </citation>
    <scope>NUCLEOTIDE SEQUENCE [LARGE SCALE GENOMIC DNA]</scope>
    <source>
        <strain evidence="3 4">B</strain>
    </source>
</reference>
<dbReference type="KEGG" id="ctm:Cabther_B0673"/>
<evidence type="ECO:0000313" key="3">
    <source>
        <dbReference type="EMBL" id="AEP13671.1"/>
    </source>
</evidence>
<evidence type="ECO:0000313" key="4">
    <source>
        <dbReference type="Proteomes" id="UP000006791"/>
    </source>
</evidence>
<feature type="region of interest" description="Disordered" evidence="1">
    <location>
        <begin position="235"/>
        <end position="269"/>
    </location>
</feature>
<dbReference type="HOGENOM" id="CLU_575825_0_0_0"/>
<dbReference type="AlphaFoldDB" id="G2LKR4"/>